<keyword evidence="7 12" id="KW-0822">Tryptophan biosynthesis</keyword>
<evidence type="ECO:0000256" key="10">
    <source>
        <dbReference type="ARBA" id="ARBA00023239"/>
    </source>
</evidence>
<dbReference type="Gene3D" id="3.40.50.1100">
    <property type="match status" value="2"/>
</dbReference>
<evidence type="ECO:0000256" key="8">
    <source>
        <dbReference type="ARBA" id="ARBA00022898"/>
    </source>
</evidence>
<dbReference type="GO" id="GO:0004834">
    <property type="term" value="F:tryptophan synthase activity"/>
    <property type="evidence" value="ECO:0007669"/>
    <property type="project" value="UniProtKB-UniRule"/>
</dbReference>
<dbReference type="InterPro" id="IPR006653">
    <property type="entry name" value="Trp_synth_b_CS"/>
</dbReference>
<comment type="function">
    <text evidence="2 12">The beta subunit is responsible for the synthesis of L-tryptophan from indole and L-serine.</text>
</comment>
<dbReference type="Proteomes" id="UP000630887">
    <property type="component" value="Unassembled WGS sequence"/>
</dbReference>
<reference evidence="14 15" key="1">
    <citation type="submission" date="2021-01" db="EMBL/GenBank/DDBJ databases">
        <title>Whole genome shotgun sequence of Catellatospora coxensis NBRC 107359.</title>
        <authorList>
            <person name="Komaki H."/>
            <person name="Tamura T."/>
        </authorList>
    </citation>
    <scope>NUCLEOTIDE SEQUENCE [LARGE SCALE GENOMIC DNA]</scope>
    <source>
        <strain evidence="14 15">NBRC 107359</strain>
    </source>
</reference>
<gene>
    <name evidence="14" type="primary">trpB_1</name>
    <name evidence="12" type="synonym">trpB</name>
    <name evidence="14" type="ORF">Cco03nite_27690</name>
</gene>
<keyword evidence="10 12" id="KW-0456">Lyase</keyword>
<evidence type="ECO:0000313" key="14">
    <source>
        <dbReference type="EMBL" id="GIG06069.1"/>
    </source>
</evidence>
<evidence type="ECO:0000256" key="6">
    <source>
        <dbReference type="ARBA" id="ARBA00022605"/>
    </source>
</evidence>
<evidence type="ECO:0000256" key="11">
    <source>
        <dbReference type="ARBA" id="ARBA00049047"/>
    </source>
</evidence>
<dbReference type="PIRSF" id="PIRSF001413">
    <property type="entry name" value="Trp_syn_beta"/>
    <property type="match status" value="1"/>
</dbReference>
<dbReference type="PANTHER" id="PTHR48077">
    <property type="entry name" value="TRYPTOPHAN SYNTHASE-RELATED"/>
    <property type="match status" value="1"/>
</dbReference>
<sequence>MGAITAAGLPALLPAAGLMHDPGAAGRFGDYGGRYVPEALMPACAEVEEAFREAWADAGFRRDLDRLLTVYAGRPTPLTPAWNLSAELGVDILLKREDLAHTGSHKINNVLGQALLARRMGRTRVIAETGAGQHGVATATAAALLGLRATVFMGQKDMARQALNVHRMRLLGAEVVEVTSGSRTLKDATSEAMRHWVTCADEAYYCLGSVMGPHPYPWMVREFQRVIGEEARAQCATELPAAIPDYVVACVGGGSNAAGTFAGFAGTAAQLVGVEAAGGAAIAGGKVAVMHGHRSYAIQDEHGQILEAESVAAGLDYPGIGPEHAHLHDLGRARYVTVTDAEVIDAVRRLARSEGILPALESAHAIAWVLRAARDGELPRGATVLITLSGRGDKDTTTLMEIP</sequence>
<dbReference type="PANTHER" id="PTHR48077:SF3">
    <property type="entry name" value="TRYPTOPHAN SYNTHASE"/>
    <property type="match status" value="1"/>
</dbReference>
<dbReference type="HAMAP" id="MF_00133">
    <property type="entry name" value="Trp_synth_beta"/>
    <property type="match status" value="1"/>
</dbReference>
<keyword evidence="15" id="KW-1185">Reference proteome</keyword>
<proteinExistence type="inferred from homology"/>
<comment type="pathway">
    <text evidence="3 12">Amino-acid biosynthesis; L-tryptophan biosynthesis; L-tryptophan from chorismate: step 5/5.</text>
</comment>
<dbReference type="AlphaFoldDB" id="A0A8J3KZ31"/>
<name>A0A8J3KZ31_9ACTN</name>
<dbReference type="SUPFAM" id="SSF53686">
    <property type="entry name" value="Tryptophan synthase beta subunit-like PLP-dependent enzymes"/>
    <property type="match status" value="1"/>
</dbReference>
<dbReference type="InterPro" id="IPR023026">
    <property type="entry name" value="Trp_synth_beta/beta-like"/>
</dbReference>
<comment type="catalytic activity">
    <reaction evidence="11 12">
        <text>(1S,2R)-1-C-(indol-3-yl)glycerol 3-phosphate + L-serine = D-glyceraldehyde 3-phosphate + L-tryptophan + H2O</text>
        <dbReference type="Rhea" id="RHEA:10532"/>
        <dbReference type="ChEBI" id="CHEBI:15377"/>
        <dbReference type="ChEBI" id="CHEBI:33384"/>
        <dbReference type="ChEBI" id="CHEBI:57912"/>
        <dbReference type="ChEBI" id="CHEBI:58866"/>
        <dbReference type="ChEBI" id="CHEBI:59776"/>
        <dbReference type="EC" id="4.2.1.20"/>
    </reaction>
</comment>
<evidence type="ECO:0000256" key="3">
    <source>
        <dbReference type="ARBA" id="ARBA00004733"/>
    </source>
</evidence>
<dbReference type="PROSITE" id="PS00168">
    <property type="entry name" value="TRP_SYNTHASE_BETA"/>
    <property type="match status" value="1"/>
</dbReference>
<dbReference type="InterPro" id="IPR036052">
    <property type="entry name" value="TrpB-like_PALP_sf"/>
</dbReference>
<dbReference type="InterPro" id="IPR001926">
    <property type="entry name" value="TrpB-like_PALP"/>
</dbReference>
<evidence type="ECO:0000256" key="5">
    <source>
        <dbReference type="ARBA" id="ARBA00011270"/>
    </source>
</evidence>
<evidence type="ECO:0000313" key="15">
    <source>
        <dbReference type="Proteomes" id="UP000630887"/>
    </source>
</evidence>
<dbReference type="EMBL" id="BONI01000019">
    <property type="protein sequence ID" value="GIG06069.1"/>
    <property type="molecule type" value="Genomic_DNA"/>
</dbReference>
<evidence type="ECO:0000256" key="4">
    <source>
        <dbReference type="ARBA" id="ARBA00009982"/>
    </source>
</evidence>
<dbReference type="InterPro" id="IPR006654">
    <property type="entry name" value="Trp_synth_beta"/>
</dbReference>
<keyword evidence="9 12" id="KW-0057">Aromatic amino acid biosynthesis</keyword>
<protein>
    <recommendedName>
        <fullName evidence="12">Tryptophan synthase beta chain</fullName>
        <ecNumber evidence="12">4.2.1.20</ecNumber>
    </recommendedName>
</protein>
<comment type="similarity">
    <text evidence="4 12">Belongs to the TrpB family.</text>
</comment>
<dbReference type="UniPathway" id="UPA00035">
    <property type="reaction ID" value="UER00044"/>
</dbReference>
<comment type="caution">
    <text evidence="14">The sequence shown here is derived from an EMBL/GenBank/DDBJ whole genome shotgun (WGS) entry which is preliminary data.</text>
</comment>
<dbReference type="NCBIfam" id="TIGR00263">
    <property type="entry name" value="trpB"/>
    <property type="match status" value="1"/>
</dbReference>
<keyword evidence="8 12" id="KW-0663">Pyridoxal phosphate</keyword>
<comment type="subunit">
    <text evidence="5 12">Tetramer of two alpha and two beta chains.</text>
</comment>
<dbReference type="FunFam" id="3.40.50.1100:FF:000004">
    <property type="entry name" value="Tryptophan synthase beta chain"/>
    <property type="match status" value="1"/>
</dbReference>
<evidence type="ECO:0000256" key="2">
    <source>
        <dbReference type="ARBA" id="ARBA00002786"/>
    </source>
</evidence>
<evidence type="ECO:0000256" key="12">
    <source>
        <dbReference type="HAMAP-Rule" id="MF_00133"/>
    </source>
</evidence>
<dbReference type="GO" id="GO:0005737">
    <property type="term" value="C:cytoplasm"/>
    <property type="evidence" value="ECO:0007669"/>
    <property type="project" value="TreeGrafter"/>
</dbReference>
<accession>A0A8J3KZ31</accession>
<dbReference type="FunFam" id="3.40.50.1100:FF:000001">
    <property type="entry name" value="Tryptophan synthase beta chain"/>
    <property type="match status" value="1"/>
</dbReference>
<comment type="cofactor">
    <cofactor evidence="1 12">
        <name>pyridoxal 5'-phosphate</name>
        <dbReference type="ChEBI" id="CHEBI:597326"/>
    </cofactor>
</comment>
<feature type="modified residue" description="N6-(pyridoxal phosphate)lysine" evidence="12">
    <location>
        <position position="106"/>
    </location>
</feature>
<keyword evidence="6 12" id="KW-0028">Amino-acid biosynthesis</keyword>
<dbReference type="EC" id="4.2.1.20" evidence="12"/>
<feature type="domain" description="Tryptophan synthase beta chain-like PALP" evidence="13">
    <location>
        <begin position="72"/>
        <end position="390"/>
    </location>
</feature>
<organism evidence="14 15">
    <name type="scientific">Catellatospora coxensis</name>
    <dbReference type="NCBI Taxonomy" id="310354"/>
    <lineage>
        <taxon>Bacteria</taxon>
        <taxon>Bacillati</taxon>
        <taxon>Actinomycetota</taxon>
        <taxon>Actinomycetes</taxon>
        <taxon>Micromonosporales</taxon>
        <taxon>Micromonosporaceae</taxon>
        <taxon>Catellatospora</taxon>
    </lineage>
</organism>
<evidence type="ECO:0000256" key="1">
    <source>
        <dbReference type="ARBA" id="ARBA00001933"/>
    </source>
</evidence>
<evidence type="ECO:0000256" key="9">
    <source>
        <dbReference type="ARBA" id="ARBA00023141"/>
    </source>
</evidence>
<evidence type="ECO:0000256" key="7">
    <source>
        <dbReference type="ARBA" id="ARBA00022822"/>
    </source>
</evidence>
<dbReference type="Pfam" id="PF00291">
    <property type="entry name" value="PALP"/>
    <property type="match status" value="1"/>
</dbReference>
<evidence type="ECO:0000259" key="13">
    <source>
        <dbReference type="Pfam" id="PF00291"/>
    </source>
</evidence>